<keyword evidence="4" id="KW-1185">Reference proteome</keyword>
<sequence>MAFKRPRPSSPSVSQKRSRAPQGQTQHGGYVKCGTPMSMEQDGDDGAFVPVWKQTVTDDRGRRRLHGAFTGGFSAGYFNTVGSKEGWTPKTFVSSRSNRNKDQTNAPMQRAEDFMDEEDLAEAAAARQLETVGAFAGIGGADQPAAVHDGLFGLMITEDETMGVKLLQKMGWRRGQGIGPKVRRHARIEDGEGSGSTDAVPEQLFAPEDARVRVFAPPTSKRGGLGYRSDAPSLVQDVQPDAIRKVPLGLPSLEGISDALRPKKPKVRKSGIGTGILNDNGSDDEDPYELGPKITFNRTIAKEKKMKKPTSIKASKFAKAAAGQRHVFVPQRDATQTSSSIDRLCRDGSLPLKGFSLLTIADGLGARHKLPPPRIPEGWTSSKNPLGLAASRQPLQSIANATRASTLDAKGRASLLSEKALPGKSIFDYISKEDRDRLAALTGKNLPPGLGQQLPEDTKNQSFSQGNDLWGFVPALDKHVATAALAKGTTGWMPYGDDPKKRARYIGFLEIRAGLKDGLPERVPGITNVEWGQELREFAQAAHVFKPIQGLMASRFTSSTSHPQSHARGGPSHTPLLGVPEPKPEDPAETAAKLGMYGAMTRTVIPFHPARLLCKRFNVKPPPDVPFDSESAPRSSRTEEPVSKAAMNQMFHQAMIVGSSMSHPSSAEPHSAAFIPDRAAEQAPVDSETNEALLENRASDDVFRALFGDEDDD</sequence>
<proteinExistence type="predicted"/>
<dbReference type="OrthoDB" id="20507at2759"/>
<feature type="region of interest" description="Disordered" evidence="1">
    <location>
        <begin position="1"/>
        <end position="46"/>
    </location>
</feature>
<dbReference type="Proteomes" id="UP000193144">
    <property type="component" value="Unassembled WGS sequence"/>
</dbReference>
<organism evidence="3 4">
    <name type="scientific">Clohesyomyces aquaticus</name>
    <dbReference type="NCBI Taxonomy" id="1231657"/>
    <lineage>
        <taxon>Eukaryota</taxon>
        <taxon>Fungi</taxon>
        <taxon>Dikarya</taxon>
        <taxon>Ascomycota</taxon>
        <taxon>Pezizomycotina</taxon>
        <taxon>Dothideomycetes</taxon>
        <taxon>Pleosporomycetidae</taxon>
        <taxon>Pleosporales</taxon>
        <taxon>Lindgomycetaceae</taxon>
        <taxon>Clohesyomyces</taxon>
    </lineage>
</organism>
<reference evidence="3 4" key="1">
    <citation type="submission" date="2016-07" db="EMBL/GenBank/DDBJ databases">
        <title>Pervasive Adenine N6-methylation of Active Genes in Fungi.</title>
        <authorList>
            <consortium name="DOE Joint Genome Institute"/>
            <person name="Mondo S.J."/>
            <person name="Dannebaum R.O."/>
            <person name="Kuo R.C."/>
            <person name="Labutti K."/>
            <person name="Haridas S."/>
            <person name="Kuo A."/>
            <person name="Salamov A."/>
            <person name="Ahrendt S.R."/>
            <person name="Lipzen A."/>
            <person name="Sullivan W."/>
            <person name="Andreopoulos W.B."/>
            <person name="Clum A."/>
            <person name="Lindquist E."/>
            <person name="Daum C."/>
            <person name="Ramamoorthy G.K."/>
            <person name="Gryganskyi A."/>
            <person name="Culley D."/>
            <person name="Magnuson J.K."/>
            <person name="James T.Y."/>
            <person name="O'Malley M.A."/>
            <person name="Stajich J.E."/>
            <person name="Spatafora J.W."/>
            <person name="Visel A."/>
            <person name="Grigoriev I.V."/>
        </authorList>
    </citation>
    <scope>NUCLEOTIDE SEQUENCE [LARGE SCALE GENOMIC DNA]</scope>
    <source>
        <strain evidence="3 4">CBS 115471</strain>
    </source>
</reference>
<dbReference type="Pfam" id="PF26093">
    <property type="entry name" value="HTH_TGH"/>
    <property type="match status" value="1"/>
</dbReference>
<dbReference type="PANTHER" id="PTHR13384:SF19">
    <property type="entry name" value="G PATCH DOMAIN-CONTAINING PROTEIN 1"/>
    <property type="match status" value="1"/>
</dbReference>
<feature type="region of interest" description="Disordered" evidence="1">
    <location>
        <begin position="264"/>
        <end position="290"/>
    </location>
</feature>
<dbReference type="PANTHER" id="PTHR13384">
    <property type="entry name" value="G PATCH DOMAIN-CONTAINING PROTEIN 1"/>
    <property type="match status" value="1"/>
</dbReference>
<gene>
    <name evidence="3" type="ORF">BCR34DRAFT_477689</name>
</gene>
<name>A0A1Y2A009_9PLEO</name>
<dbReference type="InterPro" id="IPR000467">
    <property type="entry name" value="G_patch_dom"/>
</dbReference>
<feature type="compositionally biased region" description="Low complexity" evidence="1">
    <location>
        <begin position="659"/>
        <end position="673"/>
    </location>
</feature>
<feature type="region of interest" description="Disordered" evidence="1">
    <location>
        <begin position="659"/>
        <end position="694"/>
    </location>
</feature>
<dbReference type="GO" id="GO:0006397">
    <property type="term" value="P:mRNA processing"/>
    <property type="evidence" value="ECO:0007669"/>
    <property type="project" value="InterPro"/>
</dbReference>
<dbReference type="Pfam" id="PF01585">
    <property type="entry name" value="G-patch"/>
    <property type="match status" value="1"/>
</dbReference>
<evidence type="ECO:0000259" key="2">
    <source>
        <dbReference type="PROSITE" id="PS50174"/>
    </source>
</evidence>
<protein>
    <recommendedName>
        <fullName evidence="2">G-patch domain-containing protein</fullName>
    </recommendedName>
</protein>
<dbReference type="STRING" id="1231657.A0A1Y2A009"/>
<evidence type="ECO:0000256" key="1">
    <source>
        <dbReference type="SAM" id="MobiDB-lite"/>
    </source>
</evidence>
<evidence type="ECO:0000313" key="4">
    <source>
        <dbReference type="Proteomes" id="UP000193144"/>
    </source>
</evidence>
<comment type="caution">
    <text evidence="3">The sequence shown here is derived from an EMBL/GenBank/DDBJ whole genome shotgun (WGS) entry which is preliminary data.</text>
</comment>
<evidence type="ECO:0000313" key="3">
    <source>
        <dbReference type="EMBL" id="ORY15637.1"/>
    </source>
</evidence>
<feature type="region of interest" description="Disordered" evidence="1">
    <location>
        <begin position="622"/>
        <end position="643"/>
    </location>
</feature>
<dbReference type="EMBL" id="MCFA01000024">
    <property type="protein sequence ID" value="ORY15637.1"/>
    <property type="molecule type" value="Genomic_DNA"/>
</dbReference>
<feature type="domain" description="G-patch" evidence="2">
    <location>
        <begin position="159"/>
        <end position="230"/>
    </location>
</feature>
<accession>A0A1Y2A009</accession>
<dbReference type="InterPro" id="IPR011666">
    <property type="entry name" value="DUF1604"/>
</dbReference>
<dbReference type="GO" id="GO:0005634">
    <property type="term" value="C:nucleus"/>
    <property type="evidence" value="ECO:0007669"/>
    <property type="project" value="TreeGrafter"/>
</dbReference>
<feature type="region of interest" description="Disordered" evidence="1">
    <location>
        <begin position="556"/>
        <end position="589"/>
    </location>
</feature>
<dbReference type="AlphaFoldDB" id="A0A1Y2A009"/>
<feature type="compositionally biased region" description="Polar residues" evidence="1">
    <location>
        <begin position="10"/>
        <end position="27"/>
    </location>
</feature>
<dbReference type="GO" id="GO:0003723">
    <property type="term" value="F:RNA binding"/>
    <property type="evidence" value="ECO:0007669"/>
    <property type="project" value="TreeGrafter"/>
</dbReference>
<dbReference type="PROSITE" id="PS50174">
    <property type="entry name" value="G_PATCH"/>
    <property type="match status" value="1"/>
</dbReference>
<dbReference type="Pfam" id="PF07713">
    <property type="entry name" value="DUF1604"/>
    <property type="match status" value="1"/>
</dbReference>
<dbReference type="SMART" id="SM00443">
    <property type="entry name" value="G_patch"/>
    <property type="match status" value="1"/>
</dbReference>